<feature type="compositionally biased region" description="Low complexity" evidence="2">
    <location>
        <begin position="71"/>
        <end position="87"/>
    </location>
</feature>
<organism evidence="3 4">
    <name type="scientific">Cytospora schulzeri</name>
    <dbReference type="NCBI Taxonomy" id="448051"/>
    <lineage>
        <taxon>Eukaryota</taxon>
        <taxon>Fungi</taxon>
        <taxon>Dikarya</taxon>
        <taxon>Ascomycota</taxon>
        <taxon>Pezizomycotina</taxon>
        <taxon>Sordariomycetes</taxon>
        <taxon>Sordariomycetidae</taxon>
        <taxon>Diaporthales</taxon>
        <taxon>Cytosporaceae</taxon>
        <taxon>Cytospora</taxon>
    </lineage>
</organism>
<dbReference type="AlphaFoldDB" id="A0A423VHE8"/>
<feature type="region of interest" description="Disordered" evidence="2">
    <location>
        <begin position="384"/>
        <end position="458"/>
    </location>
</feature>
<feature type="coiled-coil region" evidence="1">
    <location>
        <begin position="311"/>
        <end position="359"/>
    </location>
</feature>
<comment type="caution">
    <text evidence="3">The sequence shown here is derived from an EMBL/GenBank/DDBJ whole genome shotgun (WGS) entry which is preliminary data.</text>
</comment>
<keyword evidence="1" id="KW-0175">Coiled coil</keyword>
<feature type="compositionally biased region" description="Gly residues" evidence="2">
    <location>
        <begin position="227"/>
        <end position="254"/>
    </location>
</feature>
<feature type="compositionally biased region" description="Gly residues" evidence="2">
    <location>
        <begin position="156"/>
        <end position="173"/>
    </location>
</feature>
<dbReference type="STRING" id="356882.A0A423VHE8"/>
<gene>
    <name evidence="3" type="ORF">VMCG_09745</name>
</gene>
<feature type="compositionally biased region" description="Polar residues" evidence="2">
    <location>
        <begin position="425"/>
        <end position="444"/>
    </location>
</feature>
<evidence type="ECO:0000313" key="4">
    <source>
        <dbReference type="Proteomes" id="UP000283895"/>
    </source>
</evidence>
<keyword evidence="4" id="KW-1185">Reference proteome</keyword>
<name>A0A423VHE8_9PEZI</name>
<feature type="compositionally biased region" description="Low complexity" evidence="2">
    <location>
        <begin position="255"/>
        <end position="274"/>
    </location>
</feature>
<dbReference type="EMBL" id="LKEA01000063">
    <property type="protein sequence ID" value="ROV90368.1"/>
    <property type="molecule type" value="Genomic_DNA"/>
</dbReference>
<feature type="compositionally biased region" description="Low complexity" evidence="2">
    <location>
        <begin position="102"/>
        <end position="111"/>
    </location>
</feature>
<protein>
    <submittedName>
        <fullName evidence="3">Uncharacterized protein</fullName>
    </submittedName>
</protein>
<evidence type="ECO:0000256" key="1">
    <source>
        <dbReference type="SAM" id="Coils"/>
    </source>
</evidence>
<feature type="region of interest" description="Disordered" evidence="2">
    <location>
        <begin position="1"/>
        <end position="111"/>
    </location>
</feature>
<evidence type="ECO:0000256" key="2">
    <source>
        <dbReference type="SAM" id="MobiDB-lite"/>
    </source>
</evidence>
<feature type="compositionally biased region" description="Low complexity" evidence="2">
    <location>
        <begin position="55"/>
        <end position="64"/>
    </location>
</feature>
<evidence type="ECO:0000313" key="3">
    <source>
        <dbReference type="EMBL" id="ROV90368.1"/>
    </source>
</evidence>
<feature type="region of interest" description="Disordered" evidence="2">
    <location>
        <begin position="124"/>
        <end position="282"/>
    </location>
</feature>
<proteinExistence type="predicted"/>
<dbReference type="OrthoDB" id="5096988at2759"/>
<feature type="compositionally biased region" description="Basic and acidic residues" evidence="2">
    <location>
        <begin position="11"/>
        <end position="21"/>
    </location>
</feature>
<dbReference type="Proteomes" id="UP000283895">
    <property type="component" value="Unassembled WGS sequence"/>
</dbReference>
<sequence length="458" mass="48227">MSSPSKSRVQRQRDHFDRQFDRSSPPKIDFDHDTDLFPPTSRYLRDRKDSGSGSGSISSTSTGTPERERGNPIITTANNNATTYPNYYDYSENGPPLNIQTQQQKQQEANEAAMANMAMQVPLQQQQGGRLVDNSRPQPPVTTAQMAAAARIAAANGGGGGGVPGGNGGGGGRNARPPSYAGSTHAQRSPEEPVFPPNKVDLDAARYRQTQQRRPQGKDGRPSTNGSGAGAGAGGRPQSSGIGGGGGGPGGGIPNIGTNNNNNNNSPGSDNSPPMLSPGAAAHIQRLPTPSLATSVLQPLDAKVVEYGTLMNEAQGEMARLDDEMRQLQERQREAEGRFLEAKSRHDEYRRQYQDVERALKGDFINGGMAGNGGGGGMMGPGMRGGPGGAPPVPPVPHMGERQMTDGGRMGGGPGPGQHRPAMASQRTVSAHSDQPSMMSQDSVRTQKKGRFSRIFGV</sequence>
<accession>A0A423VHE8</accession>
<reference evidence="3 4" key="1">
    <citation type="submission" date="2015-09" db="EMBL/GenBank/DDBJ databases">
        <title>Host preference determinants of Valsa canker pathogens revealed by comparative genomics.</title>
        <authorList>
            <person name="Yin Z."/>
            <person name="Huang L."/>
        </authorList>
    </citation>
    <scope>NUCLEOTIDE SEQUENCE [LARGE SCALE GENOMIC DNA]</scope>
    <source>
        <strain evidence="3 4">03-1</strain>
    </source>
</reference>